<dbReference type="InterPro" id="IPR002859">
    <property type="entry name" value="PKD/REJ-like"/>
</dbReference>
<feature type="transmembrane region" description="Helical" evidence="9">
    <location>
        <begin position="1626"/>
        <end position="1649"/>
    </location>
</feature>
<dbReference type="Pfam" id="PF01477">
    <property type="entry name" value="PLAT"/>
    <property type="match status" value="1"/>
</dbReference>
<comment type="subcellular location">
    <subcellularLocation>
        <location evidence="1">Membrane</location>
        <topology evidence="1">Multi-pass membrane protein</topology>
    </subcellularLocation>
</comment>
<dbReference type="SUPFAM" id="SSF49723">
    <property type="entry name" value="Lipase/lipooxygenase domain (PLAT/LH2 domain)"/>
    <property type="match status" value="1"/>
</dbReference>
<evidence type="ECO:0000256" key="3">
    <source>
        <dbReference type="ARBA" id="ARBA00022692"/>
    </source>
</evidence>
<proteinExistence type="inferred from homology"/>
<protein>
    <recommendedName>
        <fullName evidence="10">PLAT domain-containing protein</fullName>
    </recommendedName>
</protein>
<evidence type="ECO:0000256" key="1">
    <source>
        <dbReference type="ARBA" id="ARBA00004141"/>
    </source>
</evidence>
<dbReference type="Gene3D" id="1.10.287.70">
    <property type="match status" value="1"/>
</dbReference>
<feature type="transmembrane region" description="Helical" evidence="9">
    <location>
        <begin position="1253"/>
        <end position="1276"/>
    </location>
</feature>
<dbReference type="Proteomes" id="UP001634394">
    <property type="component" value="Unassembled WGS sequence"/>
</dbReference>
<dbReference type="SMART" id="SM00308">
    <property type="entry name" value="LH2"/>
    <property type="match status" value="1"/>
</dbReference>
<name>A0ABD3WY95_SINWO</name>
<dbReference type="Pfam" id="PF02010">
    <property type="entry name" value="REJ"/>
    <property type="match status" value="1"/>
</dbReference>
<dbReference type="InterPro" id="IPR003915">
    <property type="entry name" value="PKD_2"/>
</dbReference>
<dbReference type="Pfam" id="PF20519">
    <property type="entry name" value="Polycystin_dom"/>
    <property type="match status" value="1"/>
</dbReference>
<evidence type="ECO:0000256" key="7">
    <source>
        <dbReference type="ARBA" id="ARBA00023180"/>
    </source>
</evidence>
<feature type="transmembrane region" description="Helical" evidence="9">
    <location>
        <begin position="1381"/>
        <end position="1401"/>
    </location>
</feature>
<comment type="caution">
    <text evidence="11">The sequence shown here is derived from an EMBL/GenBank/DDBJ whole genome shotgun (WGS) entry which is preliminary data.</text>
</comment>
<feature type="transmembrane region" description="Helical" evidence="9">
    <location>
        <begin position="1133"/>
        <end position="1155"/>
    </location>
</feature>
<feature type="transmembrane region" description="Helical" evidence="9">
    <location>
        <begin position="1175"/>
        <end position="1196"/>
    </location>
</feature>
<comment type="similarity">
    <text evidence="2">Belongs to the polycystin family.</text>
</comment>
<feature type="transmembrane region" description="Helical" evidence="9">
    <location>
        <begin position="1820"/>
        <end position="1845"/>
    </location>
</feature>
<dbReference type="InterPro" id="IPR013122">
    <property type="entry name" value="PKD1_2_channel"/>
</dbReference>
<keyword evidence="5 9" id="KW-1133">Transmembrane helix</keyword>
<keyword evidence="12" id="KW-1185">Reference proteome</keyword>
<organism evidence="11 12">
    <name type="scientific">Sinanodonta woodiana</name>
    <name type="common">Chinese pond mussel</name>
    <name type="synonym">Anodonta woodiana</name>
    <dbReference type="NCBI Taxonomy" id="1069815"/>
    <lineage>
        <taxon>Eukaryota</taxon>
        <taxon>Metazoa</taxon>
        <taxon>Spiralia</taxon>
        <taxon>Lophotrochozoa</taxon>
        <taxon>Mollusca</taxon>
        <taxon>Bivalvia</taxon>
        <taxon>Autobranchia</taxon>
        <taxon>Heteroconchia</taxon>
        <taxon>Palaeoheterodonta</taxon>
        <taxon>Unionida</taxon>
        <taxon>Unionoidea</taxon>
        <taxon>Unionidae</taxon>
        <taxon>Unioninae</taxon>
        <taxon>Sinanodonta</taxon>
    </lineage>
</organism>
<dbReference type="InterPro" id="IPR001024">
    <property type="entry name" value="PLAT/LH2_dom"/>
</dbReference>
<dbReference type="EMBL" id="JBJQND010000005">
    <property type="protein sequence ID" value="KAL3877558.1"/>
    <property type="molecule type" value="Genomic_DNA"/>
</dbReference>
<dbReference type="PANTHER" id="PTHR10877:SF194">
    <property type="entry name" value="LOCATION OF VULVA DEFECTIVE 1"/>
    <property type="match status" value="1"/>
</dbReference>
<evidence type="ECO:0000256" key="4">
    <source>
        <dbReference type="ARBA" id="ARBA00022729"/>
    </source>
</evidence>
<keyword evidence="4" id="KW-0732">Signal</keyword>
<evidence type="ECO:0000259" key="10">
    <source>
        <dbReference type="PROSITE" id="PS50095"/>
    </source>
</evidence>
<dbReference type="GO" id="GO:0016020">
    <property type="term" value="C:membrane"/>
    <property type="evidence" value="ECO:0007669"/>
    <property type="project" value="UniProtKB-SubCell"/>
</dbReference>
<evidence type="ECO:0000313" key="11">
    <source>
        <dbReference type="EMBL" id="KAL3877558.1"/>
    </source>
</evidence>
<dbReference type="PANTHER" id="PTHR10877">
    <property type="entry name" value="POLYCYSTIN FAMILY MEMBER"/>
    <property type="match status" value="1"/>
</dbReference>
<dbReference type="InterPro" id="IPR051223">
    <property type="entry name" value="Polycystin"/>
</dbReference>
<keyword evidence="3 9" id="KW-0812">Transmembrane</keyword>
<dbReference type="Gene3D" id="2.60.60.20">
    <property type="entry name" value="PLAT/LH2 domain"/>
    <property type="match status" value="1"/>
</dbReference>
<evidence type="ECO:0000256" key="2">
    <source>
        <dbReference type="ARBA" id="ARBA00007200"/>
    </source>
</evidence>
<reference evidence="11 12" key="1">
    <citation type="submission" date="2024-11" db="EMBL/GenBank/DDBJ databases">
        <title>Chromosome-level genome assembly of the freshwater bivalve Anodonta woodiana.</title>
        <authorList>
            <person name="Chen X."/>
        </authorList>
    </citation>
    <scope>NUCLEOTIDE SEQUENCE [LARGE SCALE GENOMIC DNA]</scope>
    <source>
        <strain evidence="11">MN2024</strain>
        <tissue evidence="11">Gills</tissue>
    </source>
</reference>
<dbReference type="PROSITE" id="PS50095">
    <property type="entry name" value="PLAT"/>
    <property type="match status" value="1"/>
</dbReference>
<evidence type="ECO:0000313" key="12">
    <source>
        <dbReference type="Proteomes" id="UP001634394"/>
    </source>
</evidence>
<sequence length="1899" mass="217682">MITHRYRQLGRYDVSVTCSPAFSERYSVLMDNPITEICSDPPMMTNYPPAEYPMTLWTPLNHIPIFNLSCMYLMGDDIDLSVHYKMHNSTLVTENAFFNYNYLTLGQHNIVVTCGTFNSSLTVTKSVYVENRCFSTNGVFDRLYSQISSPLILSTAVLYEASSRVNVYCNSSFPEYMWTLENQVDGKRSFQKIDILQPIYRDLILTENSMNPGLYRITCRMTFNGYNNMYFEESTYVRFVAPTYPNSPSKIRCVRNCLVKVSIMHPLHLEFTEISSSFSWNLEVKGSSGLYVLVTNLTAMTYYGTKNKDLIIKERSLAANKNYKVSVLTVESFEVYDFSTNSPPRTGNCSTTPSFGKTLDEMHYIECRSNWYDEDSDKGLYYLYLYQASRDANELQVLYFGGESSSPLIPLPVGKLSNSFGSEVRVRVYDIYGDYTEAVTEVASEPRLKGSNVTYLTEKQVTALLESFKANLIANNLIMAGRSGDYIKAVQVIESGASIYNNLKMGSSRPFHNEFWINYLNVEKNAQKGILQKTGESLSDYSAELCGTMVRVRSNLTSYIISQFLTSMSKIISNPDYVTYETLAKVLQCALNLTNKLTNLAENIYSGNRMQNMENITLASMSVVLFVTRVLRAIRPTLTPYLPVNPDVETMRAYVQYTELFFTNDQVKSKTLTLQERTFIAMAELKKLQLIQDMKIKWALSLMPYVDDICIDLATTLRTLSGTMHTSSVSSDLLTVMSYNVGYSDLPEGVVLNVDCINFGLKASSPLDIPNRHVAEFAYDVRPTRQKYDFSTTIGPSDWTEQDGFKIYIPAADLDRDSAAVYIGFQPRIVERPVNGVDDAPGMDPIKADVCMRVAGVQCMVRLDETWTDSICKVDPKSSRMSSTTCICTSVSFQNMYIGTTFDIPQALYEYDAVTVATTKSGFSYVYVPLVLVNFIFGMFVFLAWKRCTNEPNWWRCTFLIDNDMADSYFYIMTVFTGFGSEAGTNSNVFFDLSGSEDTSGIRSLKDRYDRPLLSGTVLRYYMSIRQPLGDLLALRIWHDNSGDKNWNWYLKRIIIDDPQIHKRYEFICEKWLAVDKTDGQLLRCLTPTIQSKLDSLTRILFLNMSHFFLYRHLWISLCIRMPLGSFPRYERVILGLVFVLTLMFLNAILVEYSGTNFTENTLYVEPFVLSLNTVYTALSSVAIIVPIFYILSLIFDHSDSITNKLSDSSKLKKTFGISFRLKEEKYIYEQNISVNDYFLISGRRISCKWRTVSWIIIALVFFISAPCLLTVASGWDSGKAEVWLSCLLVSLPLSAVIIEPIVVIIASVMYTFLTRRCCYLPEPHIDLETLRNMNKAESAVTFQKRGPLSRKLTADALPPDKRRLSKLRQLTLHRTKTQHMIISLVYYATFFCVVYSIALVTRDERSFRYKDQLTTRLDFENQVTNRQSLIDWLNTTFFDNYFPSKMFNVTPISADLKYFFSDFNSVRVGPARIRQVRTVPEECQMRIFGIDVCRESYSITTEDTEDYFIGWKTEPTQRQTKEFTTEAWKYVSSEKSWGLPVFGEYIYQYGGGGYFIKLDVNKDVSIEILKELVEFNWIDRNTRAVFIEFSLYNPNINMFLYATYLAEFTEIGSIVKSCYIQTFRLYYTGLGITLCYFIFSSLVGMSILKAFYGIFIEGKYYFYAALNITDYFAQILGVAGIFLIFYRVHMTTTTISVFLRDKNAHVNFEHLALANNILIVIFGVLIFYLSVRIMLEQSDNKWFKNTLLILKKSADDLLGFLILFLIVYWAYTITGHFMFGKYIFKYSSIFETMGTLAESLVGKNQLDPLLKTSPGLAEFYYSTYVLFVLLSMLNIAVSMLNAGIEKVASLEKRKKSLPVGLKTKFLNLMGKIQNTIHESLQKLFERKTRKITGEYKMS</sequence>
<feature type="domain" description="PLAT" evidence="10">
    <location>
        <begin position="969"/>
        <end position="1087"/>
    </location>
</feature>
<evidence type="ECO:0000256" key="9">
    <source>
        <dbReference type="SAM" id="Phobius"/>
    </source>
</evidence>
<feature type="transmembrane region" description="Helical" evidence="9">
    <location>
        <begin position="1718"/>
        <end position="1736"/>
    </location>
</feature>
<feature type="transmembrane region" description="Helical" evidence="9">
    <location>
        <begin position="925"/>
        <end position="945"/>
    </location>
</feature>
<dbReference type="InterPro" id="IPR036392">
    <property type="entry name" value="PLAT/LH2_dom_sf"/>
</dbReference>
<feature type="transmembrane region" description="Helical" evidence="9">
    <location>
        <begin position="1757"/>
        <end position="1780"/>
    </location>
</feature>
<accession>A0ABD3WY95</accession>
<gene>
    <name evidence="11" type="ORF">ACJMK2_035255</name>
</gene>
<dbReference type="InterPro" id="IPR046791">
    <property type="entry name" value="Polycystin_dom"/>
</dbReference>
<feature type="transmembrane region" description="Helical" evidence="9">
    <location>
        <begin position="1288"/>
        <end position="1314"/>
    </location>
</feature>
<evidence type="ECO:0000256" key="8">
    <source>
        <dbReference type="PROSITE-ProRule" id="PRU00152"/>
    </source>
</evidence>
<evidence type="ECO:0000256" key="6">
    <source>
        <dbReference type="ARBA" id="ARBA00023136"/>
    </source>
</evidence>
<dbReference type="PRINTS" id="PR01433">
    <property type="entry name" value="POLYCYSTIN2"/>
</dbReference>
<evidence type="ECO:0000256" key="5">
    <source>
        <dbReference type="ARBA" id="ARBA00022989"/>
    </source>
</evidence>
<keyword evidence="7" id="KW-0325">Glycoprotein</keyword>
<comment type="caution">
    <text evidence="8">Lacks conserved residue(s) required for the propagation of feature annotation.</text>
</comment>
<feature type="transmembrane region" description="Helical" evidence="9">
    <location>
        <begin position="1661"/>
        <end position="1687"/>
    </location>
</feature>
<dbReference type="Pfam" id="PF08016">
    <property type="entry name" value="PKD_channel"/>
    <property type="match status" value="1"/>
</dbReference>
<keyword evidence="6 9" id="KW-0472">Membrane</keyword>